<comment type="caution">
    <text evidence="2">The sequence shown here is derived from an EMBL/GenBank/DDBJ whole genome shotgun (WGS) entry which is preliminary data.</text>
</comment>
<dbReference type="InterPro" id="IPR036390">
    <property type="entry name" value="WH_DNA-bd_sf"/>
</dbReference>
<organism evidence="2 3">
    <name type="scientific">Glaciibacter psychrotolerans</name>
    <dbReference type="NCBI Taxonomy" id="670054"/>
    <lineage>
        <taxon>Bacteria</taxon>
        <taxon>Bacillati</taxon>
        <taxon>Actinomycetota</taxon>
        <taxon>Actinomycetes</taxon>
        <taxon>Micrococcales</taxon>
        <taxon>Microbacteriaceae</taxon>
        <taxon>Glaciibacter</taxon>
    </lineage>
</organism>
<accession>A0A7Z0J6A9</accession>
<dbReference type="EMBL" id="JACCFM010000001">
    <property type="protein sequence ID" value="NYJ20332.1"/>
    <property type="molecule type" value="Genomic_DNA"/>
</dbReference>
<keyword evidence="2" id="KW-0238">DNA-binding</keyword>
<evidence type="ECO:0000313" key="3">
    <source>
        <dbReference type="Proteomes" id="UP000537260"/>
    </source>
</evidence>
<dbReference type="InterPro" id="IPR027395">
    <property type="entry name" value="WH_DNA-bd_dom"/>
</dbReference>
<dbReference type="InterPro" id="IPR036388">
    <property type="entry name" value="WH-like_DNA-bd_sf"/>
</dbReference>
<keyword evidence="3" id="KW-1185">Reference proteome</keyword>
<dbReference type="PANTHER" id="PTHR37318:SF1">
    <property type="entry name" value="BSL7504 PROTEIN"/>
    <property type="match status" value="1"/>
</dbReference>
<dbReference type="PANTHER" id="PTHR37318">
    <property type="entry name" value="BSL7504 PROTEIN"/>
    <property type="match status" value="1"/>
</dbReference>
<evidence type="ECO:0000259" key="1">
    <source>
        <dbReference type="Pfam" id="PF13601"/>
    </source>
</evidence>
<dbReference type="AlphaFoldDB" id="A0A7Z0J6A9"/>
<gene>
    <name evidence="2" type="ORF">HNR05_002123</name>
</gene>
<proteinExistence type="predicted"/>
<protein>
    <submittedName>
        <fullName evidence="2">DNA-binding MarR family transcriptional regulator</fullName>
    </submittedName>
</protein>
<evidence type="ECO:0000313" key="2">
    <source>
        <dbReference type="EMBL" id="NYJ20332.1"/>
    </source>
</evidence>
<sequence length="100" mass="10755">MHPRHSLDDALLTPLRFSVMAALATDAEIDFAALRDLLETEDSALSKAITHLKAAGYLDVRKGYVSTRPRTWLRATATGKAAMRIHVAALQAIANGATAL</sequence>
<reference evidence="2 3" key="1">
    <citation type="submission" date="2020-07" db="EMBL/GenBank/DDBJ databases">
        <title>Sequencing the genomes of 1000 actinobacteria strains.</title>
        <authorList>
            <person name="Klenk H.-P."/>
        </authorList>
    </citation>
    <scope>NUCLEOTIDE SEQUENCE [LARGE SCALE GENOMIC DNA]</scope>
    <source>
        <strain evidence="2 3">LI1</strain>
    </source>
</reference>
<dbReference type="GO" id="GO:0003677">
    <property type="term" value="F:DNA binding"/>
    <property type="evidence" value="ECO:0007669"/>
    <property type="project" value="UniProtKB-KW"/>
</dbReference>
<dbReference type="Proteomes" id="UP000537260">
    <property type="component" value="Unassembled WGS sequence"/>
</dbReference>
<dbReference type="Pfam" id="PF13601">
    <property type="entry name" value="HTH_34"/>
    <property type="match status" value="1"/>
</dbReference>
<dbReference type="SUPFAM" id="SSF46785">
    <property type="entry name" value="Winged helix' DNA-binding domain"/>
    <property type="match status" value="1"/>
</dbReference>
<feature type="domain" description="Winged helix DNA-binding" evidence="1">
    <location>
        <begin position="15"/>
        <end position="93"/>
    </location>
</feature>
<name>A0A7Z0J6A9_9MICO</name>
<dbReference type="Gene3D" id="1.10.10.10">
    <property type="entry name" value="Winged helix-like DNA-binding domain superfamily/Winged helix DNA-binding domain"/>
    <property type="match status" value="1"/>
</dbReference>
<dbReference type="RefSeq" id="WP_179578957.1">
    <property type="nucleotide sequence ID" value="NZ_JACCFM010000001.1"/>
</dbReference>